<evidence type="ECO:0008006" key="4">
    <source>
        <dbReference type="Google" id="ProtNLM"/>
    </source>
</evidence>
<evidence type="ECO:0000256" key="1">
    <source>
        <dbReference type="SAM" id="SignalP"/>
    </source>
</evidence>
<proteinExistence type="predicted"/>
<organism evidence="2 3">
    <name type="scientific">Sulfurimonas diazotrophicus</name>
    <dbReference type="NCBI Taxonomy" id="3131939"/>
    <lineage>
        <taxon>Bacteria</taxon>
        <taxon>Pseudomonadati</taxon>
        <taxon>Campylobacterota</taxon>
        <taxon>Epsilonproteobacteria</taxon>
        <taxon>Campylobacterales</taxon>
        <taxon>Sulfurimonadaceae</taxon>
        <taxon>Sulfurimonas</taxon>
    </lineage>
</organism>
<feature type="chain" id="PRO_5045388937" description="Periplasmic protein" evidence="1">
    <location>
        <begin position="18"/>
        <end position="270"/>
    </location>
</feature>
<dbReference type="Proteomes" id="UP001447842">
    <property type="component" value="Chromosome"/>
</dbReference>
<keyword evidence="3" id="KW-1185">Reference proteome</keyword>
<sequence length="270" mass="31144">MVKKIVFLLGIALSAWAQTPLLEKVSSLIGEQTYSRNEAFVKIIFADRSRFVQGDRIDVVKVVDTLKENGLLSLFYKRPKTLELTFETNGSPQFFMMLMNETLRGMGYTHYLTDSAMLTNAGYSWRIKMQSEYATDPTALQQALSRRGCGILDIERNSDTQWRYFIDMSAAHLELTPLEVGKKIRMKRLVYPRWLDVSKAGSLTLWSLSGNNWYPYIAFYDDDLRLLKLYKRDKRTRQITINLPRGCAYVKIADLYSRKNMNAGLSVKAQ</sequence>
<evidence type="ECO:0000313" key="3">
    <source>
        <dbReference type="Proteomes" id="UP001447842"/>
    </source>
</evidence>
<dbReference type="EMBL" id="CP147920">
    <property type="protein sequence ID" value="XAU14875.1"/>
    <property type="molecule type" value="Genomic_DNA"/>
</dbReference>
<protein>
    <recommendedName>
        <fullName evidence="4">Periplasmic protein</fullName>
    </recommendedName>
</protein>
<dbReference type="RefSeq" id="WP_345969952.1">
    <property type="nucleotide sequence ID" value="NZ_CP147920.1"/>
</dbReference>
<evidence type="ECO:0000313" key="2">
    <source>
        <dbReference type="EMBL" id="XAU14875.1"/>
    </source>
</evidence>
<name>A0ABZ3HAY2_9BACT</name>
<gene>
    <name evidence="2" type="ORF">WCY31_11605</name>
</gene>
<keyword evidence="1" id="KW-0732">Signal</keyword>
<reference evidence="2 3" key="1">
    <citation type="submission" date="2024-03" db="EMBL/GenBank/DDBJ databases">
        <title>Sulfurimonas sp. HSL3-1.</title>
        <authorList>
            <person name="Wang S."/>
        </authorList>
    </citation>
    <scope>NUCLEOTIDE SEQUENCE [LARGE SCALE GENOMIC DNA]</scope>
    <source>
        <strain evidence="2 3">HSL3-1</strain>
    </source>
</reference>
<feature type="signal peptide" evidence="1">
    <location>
        <begin position="1"/>
        <end position="17"/>
    </location>
</feature>
<accession>A0ABZ3HAY2</accession>